<feature type="region of interest" description="Disordered" evidence="5">
    <location>
        <begin position="123"/>
        <end position="158"/>
    </location>
</feature>
<comment type="similarity">
    <text evidence="1 3">Belongs to the UDP-glycosyltransferase family.</text>
</comment>
<dbReference type="InterPro" id="IPR035595">
    <property type="entry name" value="UDP_glycos_trans_CS"/>
</dbReference>
<accession>A0A4U6TPS5</accession>
<dbReference type="Proteomes" id="UP000298652">
    <property type="component" value="Chromosome 7"/>
</dbReference>
<gene>
    <name evidence="6" type="ORF">SEVIR_7G017800v2</name>
</gene>
<evidence type="ECO:0000256" key="5">
    <source>
        <dbReference type="SAM" id="MobiDB-lite"/>
    </source>
</evidence>
<evidence type="ECO:0000313" key="6">
    <source>
        <dbReference type="EMBL" id="TKW03344.1"/>
    </source>
</evidence>
<dbReference type="Gramene" id="TKW03344">
    <property type="protein sequence ID" value="TKW03344"/>
    <property type="gene ID" value="SEVIR_7G017800v2"/>
</dbReference>
<feature type="compositionally biased region" description="Low complexity" evidence="5">
    <location>
        <begin position="129"/>
        <end position="140"/>
    </location>
</feature>
<dbReference type="PANTHER" id="PTHR48047">
    <property type="entry name" value="GLYCOSYLTRANSFERASE"/>
    <property type="match status" value="1"/>
</dbReference>
<dbReference type="PROSITE" id="PS00375">
    <property type="entry name" value="UDPGT"/>
    <property type="match status" value="1"/>
</dbReference>
<dbReference type="PANTHER" id="PTHR48047:SF231">
    <property type="entry name" value="GLYCOSYLTRANSFERASE"/>
    <property type="match status" value="1"/>
</dbReference>
<dbReference type="AlphaFoldDB" id="A0A4U6TPS5"/>
<proteinExistence type="inferred from homology"/>
<sequence length="525" mass="56814">MPTTMPGDESMHVILAPFPAQGHFAAFLTLAGRLHAARPSVVITLVSTPGKVAALRTSASAAAVPFLRFHALPFSPEEHGLPAGADSADAIHVRYFLKLFQSTGSPSLQAAFDAFMNGVLAGTEDGGARRPPASSSPTPSWRGPPPWRAGSAPGTHSSSPALRAVFHSLWKHLPHLRGPGADAFVLPDHPEVNVYGSQLPRHLLLADGTDPWSVFYRQQILLGYGTDALLVNTTDTGRELGFSPGCLCNRDKRSRLWEEFEPAGLRMLRRTMGVPVLPIGPLVRVPIQHTSHREPDSDSIVRWLDARNKSSVLYISFGSQNSLRPEQMMELAAALELTGRPFVWTIRPPIVLDDTNGNTGTVTSDKWLPEGFEERMSANDTGLLVHGWAPQLSILAHASTSAFLSHCGWNSVLESVAHGVPVLGWPLQGDQFFNCKMLEQEWGACVEVARGHGDSSPAVERARLAQAVETVLGDTSKGAEMRRCAKEIQELIGRSRSKDGDSSAEVLQEFFTSMLHGSGTADKEC</sequence>
<dbReference type="GO" id="GO:0035251">
    <property type="term" value="F:UDP-glucosyltransferase activity"/>
    <property type="evidence" value="ECO:0007669"/>
    <property type="project" value="TreeGrafter"/>
</dbReference>
<dbReference type="FunFam" id="3.40.50.2000:FF:000064">
    <property type="entry name" value="Glycosyltransferase"/>
    <property type="match status" value="1"/>
</dbReference>
<dbReference type="Pfam" id="PF00201">
    <property type="entry name" value="UDPGT"/>
    <property type="match status" value="1"/>
</dbReference>
<protein>
    <recommendedName>
        <fullName evidence="4">Glycosyltransferase</fullName>
        <ecNumber evidence="4">2.4.1.-</ecNumber>
    </recommendedName>
</protein>
<keyword evidence="3" id="KW-0328">Glycosyltransferase</keyword>
<dbReference type="InterPro" id="IPR002213">
    <property type="entry name" value="UDP_glucos_trans"/>
</dbReference>
<reference evidence="6" key="1">
    <citation type="submission" date="2019-03" db="EMBL/GenBank/DDBJ databases">
        <title>WGS assembly of Setaria viridis.</title>
        <authorList>
            <person name="Huang P."/>
            <person name="Jenkins J."/>
            <person name="Grimwood J."/>
            <person name="Barry K."/>
            <person name="Healey A."/>
            <person name="Mamidi S."/>
            <person name="Sreedasyam A."/>
            <person name="Shu S."/>
            <person name="Feldman M."/>
            <person name="Wu J."/>
            <person name="Yu Y."/>
            <person name="Chen C."/>
            <person name="Johnson J."/>
            <person name="Rokhsar D."/>
            <person name="Baxter I."/>
            <person name="Schmutz J."/>
            <person name="Brutnell T."/>
            <person name="Kellogg E."/>
        </authorList>
    </citation>
    <scope>NUCLEOTIDE SEQUENCE [LARGE SCALE GENOMIC DNA]</scope>
</reference>
<dbReference type="Gene3D" id="3.40.50.2000">
    <property type="entry name" value="Glycogen Phosphorylase B"/>
    <property type="match status" value="3"/>
</dbReference>
<evidence type="ECO:0000313" key="7">
    <source>
        <dbReference type="Proteomes" id="UP000298652"/>
    </source>
</evidence>
<evidence type="ECO:0000256" key="1">
    <source>
        <dbReference type="ARBA" id="ARBA00009995"/>
    </source>
</evidence>
<dbReference type="EMBL" id="CM016558">
    <property type="protein sequence ID" value="TKW03344.1"/>
    <property type="molecule type" value="Genomic_DNA"/>
</dbReference>
<evidence type="ECO:0000256" key="4">
    <source>
        <dbReference type="RuleBase" id="RU362057"/>
    </source>
</evidence>
<name>A0A4U6TPS5_SETVI</name>
<keyword evidence="2 3" id="KW-0808">Transferase</keyword>
<dbReference type="SUPFAM" id="SSF53756">
    <property type="entry name" value="UDP-Glycosyltransferase/glycogen phosphorylase"/>
    <property type="match status" value="1"/>
</dbReference>
<organism evidence="6 7">
    <name type="scientific">Setaria viridis</name>
    <name type="common">Green bristlegrass</name>
    <name type="synonym">Setaria italica subsp. viridis</name>
    <dbReference type="NCBI Taxonomy" id="4556"/>
    <lineage>
        <taxon>Eukaryota</taxon>
        <taxon>Viridiplantae</taxon>
        <taxon>Streptophyta</taxon>
        <taxon>Embryophyta</taxon>
        <taxon>Tracheophyta</taxon>
        <taxon>Spermatophyta</taxon>
        <taxon>Magnoliopsida</taxon>
        <taxon>Liliopsida</taxon>
        <taxon>Poales</taxon>
        <taxon>Poaceae</taxon>
        <taxon>PACMAD clade</taxon>
        <taxon>Panicoideae</taxon>
        <taxon>Panicodae</taxon>
        <taxon>Paniceae</taxon>
        <taxon>Cenchrinae</taxon>
        <taxon>Setaria</taxon>
    </lineage>
</organism>
<keyword evidence="7" id="KW-1185">Reference proteome</keyword>
<dbReference type="OMA" id="DMAMGIT"/>
<evidence type="ECO:0000256" key="2">
    <source>
        <dbReference type="ARBA" id="ARBA00022679"/>
    </source>
</evidence>
<dbReference type="CDD" id="cd03784">
    <property type="entry name" value="GT1_Gtf-like"/>
    <property type="match status" value="1"/>
</dbReference>
<evidence type="ECO:0000256" key="3">
    <source>
        <dbReference type="RuleBase" id="RU003718"/>
    </source>
</evidence>
<dbReference type="EC" id="2.4.1.-" evidence="4"/>